<evidence type="ECO:0000313" key="6">
    <source>
        <dbReference type="Proteomes" id="UP000012960"/>
    </source>
</evidence>
<feature type="compositionally biased region" description="Low complexity" evidence="2">
    <location>
        <begin position="16"/>
        <end position="27"/>
    </location>
</feature>
<dbReference type="GO" id="GO:0008270">
    <property type="term" value="F:zinc ion binding"/>
    <property type="evidence" value="ECO:0007669"/>
    <property type="project" value="UniProtKB-KW"/>
</dbReference>
<dbReference type="EnsemblPlants" id="Ma04_t38040.1">
    <property type="protein sequence ID" value="Ma04_p38040.1"/>
    <property type="gene ID" value="Ma04_g38040"/>
</dbReference>
<dbReference type="PROSITE" id="PS00028">
    <property type="entry name" value="ZINC_FINGER_C2H2_1"/>
    <property type="match status" value="1"/>
</dbReference>
<proteinExistence type="predicted"/>
<dbReference type="InterPro" id="IPR036236">
    <property type="entry name" value="Znf_C2H2_sf"/>
</dbReference>
<organism evidence="5 6">
    <name type="scientific">Musa acuminata subsp. malaccensis</name>
    <name type="common">Wild banana</name>
    <name type="synonym">Musa malaccensis</name>
    <dbReference type="NCBI Taxonomy" id="214687"/>
    <lineage>
        <taxon>Eukaryota</taxon>
        <taxon>Viridiplantae</taxon>
        <taxon>Streptophyta</taxon>
        <taxon>Embryophyta</taxon>
        <taxon>Tracheophyta</taxon>
        <taxon>Spermatophyta</taxon>
        <taxon>Magnoliopsida</taxon>
        <taxon>Liliopsida</taxon>
        <taxon>Zingiberales</taxon>
        <taxon>Musaceae</taxon>
        <taxon>Musa</taxon>
    </lineage>
</organism>
<dbReference type="Gramene" id="Ma04_t38040.1">
    <property type="protein sequence ID" value="Ma04_p38040.1"/>
    <property type="gene ID" value="Ma04_g38040"/>
</dbReference>
<dbReference type="SUPFAM" id="SSF57667">
    <property type="entry name" value="beta-beta-alpha zinc fingers"/>
    <property type="match status" value="1"/>
</dbReference>
<dbReference type="PANTHER" id="PTHR45730">
    <property type="entry name" value="ZINC FINGER PROTEIN JAGGED"/>
    <property type="match status" value="1"/>
</dbReference>
<dbReference type="OrthoDB" id="1915958at2759"/>
<feature type="region of interest" description="Disordered" evidence="2">
    <location>
        <begin position="103"/>
        <end position="128"/>
    </location>
</feature>
<dbReference type="Gene3D" id="3.30.160.60">
    <property type="entry name" value="Classic Zinc Finger"/>
    <property type="match status" value="1"/>
</dbReference>
<dbReference type="PROSITE" id="PS50157">
    <property type="entry name" value="ZINC_FINGER_C2H2_2"/>
    <property type="match status" value="1"/>
</dbReference>
<protein>
    <submittedName>
        <fullName evidence="4">(wild Malaysian banana) hypothetical protein</fullName>
    </submittedName>
</protein>
<keyword evidence="1" id="KW-0863">Zinc-finger</keyword>
<keyword evidence="1" id="KW-0479">Metal-binding</keyword>
<keyword evidence="6" id="KW-1185">Reference proteome</keyword>
<feature type="region of interest" description="Disordered" evidence="2">
    <location>
        <begin position="1"/>
        <end position="32"/>
    </location>
</feature>
<dbReference type="AlphaFoldDB" id="A0A804IYD5"/>
<dbReference type="InterPro" id="IPR045320">
    <property type="entry name" value="JAGGED/SL1-like"/>
</dbReference>
<feature type="domain" description="C2H2-type" evidence="3">
    <location>
        <begin position="38"/>
        <end position="65"/>
    </location>
</feature>
<dbReference type="FunCoup" id="A0A804IYD5">
    <property type="interactions" value="4"/>
</dbReference>
<dbReference type="InterPro" id="IPR013087">
    <property type="entry name" value="Znf_C2H2_type"/>
</dbReference>
<dbReference type="EMBL" id="HG996469">
    <property type="protein sequence ID" value="CAG1844612.1"/>
    <property type="molecule type" value="Genomic_DNA"/>
</dbReference>
<name>A0A804IYD5_MUSAM</name>
<gene>
    <name evidence="4" type="ORF">GSMUA_144070.1</name>
</gene>
<dbReference type="GO" id="GO:0003700">
    <property type="term" value="F:DNA-binding transcription factor activity"/>
    <property type="evidence" value="ECO:0007669"/>
    <property type="project" value="InterPro"/>
</dbReference>
<dbReference type="PANTHER" id="PTHR45730:SF108">
    <property type="entry name" value="PROTEIN LATE FLOWERING"/>
    <property type="match status" value="1"/>
</dbReference>
<sequence length="201" mass="21318">MESPPTQSPPSVDVDLSLALAPSSPSSGRDDERDVRLFPCLFCDKKFLKSQALGGHQNAHKKERSVSWSSSYLYLPPAAATTTVPVHHLSIYPFPITSHSCKPEARMKHPSSGGGGGGGGGGELLQQSFGSHGVPRLATGLHDHAFLATMSGNCAGFNETIDLLNWQRASRPPDVVPGSVDARATTCTGEDKSKLDLSLRL</sequence>
<evidence type="ECO:0000313" key="4">
    <source>
        <dbReference type="EMBL" id="CAG1844612.1"/>
    </source>
</evidence>
<evidence type="ECO:0000256" key="2">
    <source>
        <dbReference type="SAM" id="MobiDB-lite"/>
    </source>
</evidence>
<reference evidence="5" key="2">
    <citation type="submission" date="2021-05" db="UniProtKB">
        <authorList>
            <consortium name="EnsemblPlants"/>
        </authorList>
    </citation>
    <scope>IDENTIFICATION</scope>
    <source>
        <strain evidence="5">subsp. malaccensis</strain>
    </source>
</reference>
<keyword evidence="1" id="KW-0862">Zinc</keyword>
<evidence type="ECO:0000259" key="3">
    <source>
        <dbReference type="PROSITE" id="PS50157"/>
    </source>
</evidence>
<evidence type="ECO:0000313" key="5">
    <source>
        <dbReference type="EnsemblPlants" id="Ma04_p38040.1"/>
    </source>
</evidence>
<accession>A0A804IYD5</accession>
<reference evidence="4" key="1">
    <citation type="submission" date="2021-03" db="EMBL/GenBank/DDBJ databases">
        <authorList>
            <consortium name="Genoscope - CEA"/>
            <person name="William W."/>
        </authorList>
    </citation>
    <scope>NUCLEOTIDE SEQUENCE</scope>
    <source>
        <strain evidence="4">Doubled-haploid Pahang</strain>
    </source>
</reference>
<feature type="compositionally biased region" description="Gly residues" evidence="2">
    <location>
        <begin position="112"/>
        <end position="123"/>
    </location>
</feature>
<dbReference type="Proteomes" id="UP000012960">
    <property type="component" value="Unplaced"/>
</dbReference>
<dbReference type="InParanoid" id="A0A804IYD5"/>
<evidence type="ECO:0000256" key="1">
    <source>
        <dbReference type="PROSITE-ProRule" id="PRU00042"/>
    </source>
</evidence>